<evidence type="ECO:0000256" key="2">
    <source>
        <dbReference type="SAM" id="SignalP"/>
    </source>
</evidence>
<organism evidence="3 4">
    <name type="scientific">Toxocara canis</name>
    <name type="common">Canine roundworm</name>
    <dbReference type="NCBI Taxonomy" id="6265"/>
    <lineage>
        <taxon>Eukaryota</taxon>
        <taxon>Metazoa</taxon>
        <taxon>Ecdysozoa</taxon>
        <taxon>Nematoda</taxon>
        <taxon>Chromadorea</taxon>
        <taxon>Rhabditida</taxon>
        <taxon>Spirurina</taxon>
        <taxon>Ascaridomorpha</taxon>
        <taxon>Ascaridoidea</taxon>
        <taxon>Toxocaridae</taxon>
        <taxon>Toxocara</taxon>
    </lineage>
</organism>
<keyword evidence="4" id="KW-1185">Reference proteome</keyword>
<keyword evidence="2" id="KW-0732">Signal</keyword>
<feature type="chain" id="PRO_5002079183" evidence="2">
    <location>
        <begin position="26"/>
        <end position="175"/>
    </location>
</feature>
<proteinExistence type="predicted"/>
<dbReference type="AlphaFoldDB" id="A0A0B2UPP8"/>
<feature type="region of interest" description="Disordered" evidence="1">
    <location>
        <begin position="43"/>
        <end position="62"/>
    </location>
</feature>
<reference evidence="3 4" key="1">
    <citation type="submission" date="2014-11" db="EMBL/GenBank/DDBJ databases">
        <title>Genetic blueprint of the zoonotic pathogen Toxocara canis.</title>
        <authorList>
            <person name="Zhu X.-Q."/>
            <person name="Korhonen P.K."/>
            <person name="Cai H."/>
            <person name="Young N.D."/>
            <person name="Nejsum P."/>
            <person name="von Samson-Himmelstjerna G."/>
            <person name="Boag P.R."/>
            <person name="Tan P."/>
            <person name="Li Q."/>
            <person name="Min J."/>
            <person name="Yang Y."/>
            <person name="Wang X."/>
            <person name="Fang X."/>
            <person name="Hall R.S."/>
            <person name="Hofmann A."/>
            <person name="Sternberg P.W."/>
            <person name="Jex A.R."/>
            <person name="Gasser R.B."/>
        </authorList>
    </citation>
    <scope>NUCLEOTIDE SEQUENCE [LARGE SCALE GENOMIC DNA]</scope>
    <source>
        <strain evidence="3">PN_DK_2014</strain>
    </source>
</reference>
<evidence type="ECO:0000313" key="4">
    <source>
        <dbReference type="Proteomes" id="UP000031036"/>
    </source>
</evidence>
<sequence length="175" mass="19931">MAVVSQRLFWLFVMLVAFCIEVAFAAGERRKVFAGGRFRAGRTPEPGTFSGQSERSQENGEQPVQVVIVRSKFIPEFEDRDVRVRFVRTVFAIIGVMWTAMPYNILRCNVQSDRIAVMEAERQRYVERRNVTFSGTPVEYGFCQCDSCESDIRLYSDCDACGDGHAQTNIPSFLM</sequence>
<evidence type="ECO:0000256" key="1">
    <source>
        <dbReference type="SAM" id="MobiDB-lite"/>
    </source>
</evidence>
<feature type="compositionally biased region" description="Polar residues" evidence="1">
    <location>
        <begin position="49"/>
        <end position="62"/>
    </location>
</feature>
<comment type="caution">
    <text evidence="3">The sequence shown here is derived from an EMBL/GenBank/DDBJ whole genome shotgun (WGS) entry which is preliminary data.</text>
</comment>
<feature type="signal peptide" evidence="2">
    <location>
        <begin position="1"/>
        <end position="25"/>
    </location>
</feature>
<dbReference type="Proteomes" id="UP000031036">
    <property type="component" value="Unassembled WGS sequence"/>
</dbReference>
<protein>
    <submittedName>
        <fullName evidence="3">Uncharacterized protein</fullName>
    </submittedName>
</protein>
<accession>A0A0B2UPP8</accession>
<dbReference type="EMBL" id="JPKZ01003183">
    <property type="protein sequence ID" value="KHN72966.1"/>
    <property type="molecule type" value="Genomic_DNA"/>
</dbReference>
<gene>
    <name evidence="3" type="ORF">Tcan_10583</name>
</gene>
<evidence type="ECO:0000313" key="3">
    <source>
        <dbReference type="EMBL" id="KHN72966.1"/>
    </source>
</evidence>
<name>A0A0B2UPP8_TOXCA</name>